<dbReference type="RefSeq" id="WP_200123269.1">
    <property type="nucleotide sequence ID" value="NZ_JAEILV010000054.1"/>
</dbReference>
<accession>A0ABS3GV69</accession>
<dbReference type="InterPro" id="IPR000873">
    <property type="entry name" value="AMP-dep_synth/lig_dom"/>
</dbReference>
<feature type="non-terminal residue" evidence="2">
    <location>
        <position position="1"/>
    </location>
</feature>
<sequence>AAWNRTDAPLPAATLTQLLERQAELSPDAEALRFDDIALSYRQLHQRANRLARRLRADGVGPETLVAVALPRSVDLVVALLAVLKAGGAYLPLDLDYPAERLAFMLADAQPAVVLSRSELLAGLPVERALCLDLIDDALETLSDAPLDLHDDDRHPAYVIYTSGSTGRPKGAVNSHRAIVNRLLWMQHAYPLADDDVVLQKTPSSFDVSVWEFFWPLLAGASLLLARPDGHRDPAYLAELIRRRGVTTLHFVPSMLDAFLLEPASAGC</sequence>
<feature type="domain" description="AMP-dependent synthetase/ligase" evidence="1">
    <location>
        <begin position="19"/>
        <end position="262"/>
    </location>
</feature>
<dbReference type="EMBL" id="JAFLRD010000050">
    <property type="protein sequence ID" value="MBO0418490.1"/>
    <property type="molecule type" value="Genomic_DNA"/>
</dbReference>
<dbReference type="SUPFAM" id="SSF56801">
    <property type="entry name" value="Acetyl-CoA synthetase-like"/>
    <property type="match status" value="1"/>
</dbReference>
<feature type="non-terminal residue" evidence="2">
    <location>
        <position position="268"/>
    </location>
</feature>
<dbReference type="Proteomes" id="UP000664349">
    <property type="component" value="Unassembled WGS sequence"/>
</dbReference>
<dbReference type="PROSITE" id="PS00455">
    <property type="entry name" value="AMP_BINDING"/>
    <property type="match status" value="1"/>
</dbReference>
<protein>
    <submittedName>
        <fullName evidence="2">AMP-binding protein</fullName>
    </submittedName>
</protein>
<name>A0ABS3GV69_9NEIS</name>
<dbReference type="Pfam" id="PF00501">
    <property type="entry name" value="AMP-binding"/>
    <property type="match status" value="1"/>
</dbReference>
<evidence type="ECO:0000313" key="2">
    <source>
        <dbReference type="EMBL" id="MBO0418490.1"/>
    </source>
</evidence>
<dbReference type="InterPro" id="IPR020845">
    <property type="entry name" value="AMP-binding_CS"/>
</dbReference>
<gene>
    <name evidence="2" type="ORF">J1C50_23560</name>
</gene>
<evidence type="ECO:0000313" key="3">
    <source>
        <dbReference type="Proteomes" id="UP000664349"/>
    </source>
</evidence>
<dbReference type="PANTHER" id="PTHR45527:SF1">
    <property type="entry name" value="FATTY ACID SYNTHASE"/>
    <property type="match status" value="1"/>
</dbReference>
<keyword evidence="3" id="KW-1185">Reference proteome</keyword>
<evidence type="ECO:0000259" key="1">
    <source>
        <dbReference type="Pfam" id="PF00501"/>
    </source>
</evidence>
<dbReference type="PANTHER" id="PTHR45527">
    <property type="entry name" value="NONRIBOSOMAL PEPTIDE SYNTHETASE"/>
    <property type="match status" value="1"/>
</dbReference>
<proteinExistence type="predicted"/>
<dbReference type="Gene3D" id="3.40.50.12780">
    <property type="entry name" value="N-terminal domain of ligase-like"/>
    <property type="match status" value="1"/>
</dbReference>
<organism evidence="2 3">
    <name type="scientific">Chromobacterium haemolyticum</name>
    <dbReference type="NCBI Taxonomy" id="394935"/>
    <lineage>
        <taxon>Bacteria</taxon>
        <taxon>Pseudomonadati</taxon>
        <taxon>Pseudomonadota</taxon>
        <taxon>Betaproteobacteria</taxon>
        <taxon>Neisseriales</taxon>
        <taxon>Chromobacteriaceae</taxon>
        <taxon>Chromobacterium</taxon>
    </lineage>
</organism>
<dbReference type="InterPro" id="IPR042099">
    <property type="entry name" value="ANL_N_sf"/>
</dbReference>
<reference evidence="2 3" key="1">
    <citation type="submission" date="2021-03" db="EMBL/GenBank/DDBJ databases">
        <title>First Case of infection caused by Chromobacterium haemolyticum derived from water in China.</title>
        <authorList>
            <person name="Chen J."/>
            <person name="Liu C."/>
        </authorList>
    </citation>
    <scope>NUCLEOTIDE SEQUENCE [LARGE SCALE GENOMIC DNA]</scope>
    <source>
        <strain evidence="2 3">WJ-5</strain>
    </source>
</reference>
<comment type="caution">
    <text evidence="2">The sequence shown here is derived from an EMBL/GenBank/DDBJ whole genome shotgun (WGS) entry which is preliminary data.</text>
</comment>